<dbReference type="AlphaFoldDB" id="A0A8H5L549"/>
<reference evidence="1 2" key="1">
    <citation type="submission" date="2020-05" db="EMBL/GenBank/DDBJ databases">
        <title>Identification and distribution of gene clusters putatively required for synthesis of sphingolipid metabolism inhibitors in phylogenetically diverse species of the filamentous fungus Fusarium.</title>
        <authorList>
            <person name="Kim H.-S."/>
            <person name="Busman M."/>
            <person name="Brown D.W."/>
            <person name="Divon H."/>
            <person name="Uhlig S."/>
            <person name="Proctor R.H."/>
        </authorList>
    </citation>
    <scope>NUCLEOTIDE SEQUENCE [LARGE SCALE GENOMIC DNA]</scope>
    <source>
        <strain evidence="1 2">NRRL 36939</strain>
    </source>
</reference>
<proteinExistence type="predicted"/>
<dbReference type="EMBL" id="JAAOAS010000214">
    <property type="protein sequence ID" value="KAF5585103.1"/>
    <property type="molecule type" value="Genomic_DNA"/>
</dbReference>
<sequence length="266" mass="29186">MSTTSYDSREDDRDAAESPEAILWGQVFSPLSSVMTVNLPQENKGFLGKSWQQAHGLQPGALPEKKTSRARGQELDPDDERIQALIARREADGYTIIRHLRQGFTQSNFGTGLQILDRDLALMNLTYANAWQFGKSLAMGDTAFSTALAHLRNSIYGQGRAAAKREVHSGLGGFQSRAKTAAGMLDLVHGRPQPAQQIALQSSPSYLPEETLRFFHVDENWTDALIDGALSLANHWGDEPNRDIDRTAIKNAIDTRLSKPGKALGG</sequence>
<protein>
    <submittedName>
        <fullName evidence="1">Tol</fullName>
    </submittedName>
</protein>
<evidence type="ECO:0000313" key="1">
    <source>
        <dbReference type="EMBL" id="KAF5585103.1"/>
    </source>
</evidence>
<comment type="caution">
    <text evidence="1">The sequence shown here is derived from an EMBL/GenBank/DDBJ whole genome shotgun (WGS) entry which is preliminary data.</text>
</comment>
<gene>
    <name evidence="1" type="ORF">FPCIR_8461</name>
</gene>
<accession>A0A8H5L549</accession>
<organism evidence="1 2">
    <name type="scientific">Fusarium pseudocircinatum</name>
    <dbReference type="NCBI Taxonomy" id="56676"/>
    <lineage>
        <taxon>Eukaryota</taxon>
        <taxon>Fungi</taxon>
        <taxon>Dikarya</taxon>
        <taxon>Ascomycota</taxon>
        <taxon>Pezizomycotina</taxon>
        <taxon>Sordariomycetes</taxon>
        <taxon>Hypocreomycetidae</taxon>
        <taxon>Hypocreales</taxon>
        <taxon>Nectriaceae</taxon>
        <taxon>Fusarium</taxon>
        <taxon>Fusarium fujikuroi species complex</taxon>
    </lineage>
</organism>
<evidence type="ECO:0000313" key="2">
    <source>
        <dbReference type="Proteomes" id="UP000546213"/>
    </source>
</evidence>
<name>A0A8H5L549_9HYPO</name>
<dbReference type="OrthoDB" id="3029913at2759"/>
<keyword evidence="2" id="KW-1185">Reference proteome</keyword>
<dbReference type="Proteomes" id="UP000546213">
    <property type="component" value="Unassembled WGS sequence"/>
</dbReference>